<keyword evidence="2" id="KW-1185">Reference proteome</keyword>
<evidence type="ECO:0000313" key="1">
    <source>
        <dbReference type="EMBL" id="RSZ60729.1"/>
    </source>
</evidence>
<comment type="caution">
    <text evidence="1">The sequence shown here is derived from an EMBL/GenBank/DDBJ whole genome shotgun (WGS) entry which is preliminary data.</text>
</comment>
<reference evidence="1 2" key="1">
    <citation type="submission" date="2018-12" db="EMBL/GenBank/DDBJ databases">
        <authorList>
            <person name="Yang E."/>
        </authorList>
    </citation>
    <scope>NUCLEOTIDE SEQUENCE [LARGE SCALE GENOMIC DNA]</scope>
    <source>
        <strain evidence="1 2">SOD</strain>
    </source>
</reference>
<protein>
    <submittedName>
        <fullName evidence="1">Uncharacterized protein</fullName>
    </submittedName>
</protein>
<evidence type="ECO:0000313" key="2">
    <source>
        <dbReference type="Proteomes" id="UP000278085"/>
    </source>
</evidence>
<gene>
    <name evidence="1" type="ORF">EJB06_00905</name>
</gene>
<dbReference type="EMBL" id="RXLQ01000001">
    <property type="protein sequence ID" value="RSZ60729.1"/>
    <property type="molecule type" value="Genomic_DNA"/>
</dbReference>
<organism evidence="1 2">
    <name type="scientific">Massilia atriviolacea</name>
    <dbReference type="NCBI Taxonomy" id="2495579"/>
    <lineage>
        <taxon>Bacteria</taxon>
        <taxon>Pseudomonadati</taxon>
        <taxon>Pseudomonadota</taxon>
        <taxon>Betaproteobacteria</taxon>
        <taxon>Burkholderiales</taxon>
        <taxon>Oxalobacteraceae</taxon>
        <taxon>Telluria group</taxon>
        <taxon>Massilia</taxon>
    </lineage>
</organism>
<dbReference type="RefSeq" id="WP_126072113.1">
    <property type="nucleotide sequence ID" value="NZ_CP051166.1"/>
</dbReference>
<dbReference type="Proteomes" id="UP000278085">
    <property type="component" value="Unassembled WGS sequence"/>
</dbReference>
<accession>A0A430HTC6</accession>
<sequence length="81" mass="8700">MTTVFAMPVFDATVIFEGNELFKGKGSASMWAEKLAAEIGSEVGVEKIGTGWVLTGRVDGEDCRWGIHGQRLKRVVSAAAQ</sequence>
<dbReference type="OrthoDB" id="8757397at2"/>
<name>A0A430HTC6_9BURK</name>
<dbReference type="AlphaFoldDB" id="A0A430HTC6"/>
<proteinExistence type="predicted"/>